<accession>A3EYS5</accession>
<feature type="region of interest" description="Disordered" evidence="1">
    <location>
        <begin position="170"/>
        <end position="221"/>
    </location>
</feature>
<feature type="compositionally biased region" description="Low complexity" evidence="1">
    <location>
        <begin position="126"/>
        <end position="140"/>
    </location>
</feature>
<dbReference type="AlphaFoldDB" id="A3EYS5"/>
<sequence>MLRCPWVPCQGITRRCMAPPQRPPCAAVTGTVELGTRECARTFRLTMGPVRMEVGRNCSKKLAPASCPRPVSRPCTACSVQDGTSPARVHHSMSPSSSLVRGSVKDEVTQYARRPPGEIRRGVSLPARRSPGASGSSRGPNEWKLSLMPRLPEQMDTMSTGAVTALQGTQGLRSGAKPMRPGSNSVLADHEIENVIPGDSGDSSDDGDEVLSPVRPCGAGG</sequence>
<dbReference type="EMBL" id="EF141835">
    <property type="protein sequence ID" value="ABN59456.1"/>
    <property type="molecule type" value="mRNA"/>
</dbReference>
<protein>
    <submittedName>
        <fullName evidence="2">Uncharacterized protein</fullName>
    </submittedName>
</protein>
<name>A3EYS5_NOCSC</name>
<organism evidence="2">
    <name type="scientific">Noctiluca scintillans</name>
    <name type="common">Sea sparkle</name>
    <name type="synonym">Red tide dinoflagellate</name>
    <dbReference type="NCBI Taxonomy" id="2966"/>
    <lineage>
        <taxon>Eukaryota</taxon>
        <taxon>Sar</taxon>
        <taxon>Alveolata</taxon>
        <taxon>Dinophyceae</taxon>
        <taxon>Noctilucales</taxon>
        <taxon>Noctilucaceae</taxon>
        <taxon>Noctiluca</taxon>
    </lineage>
</organism>
<evidence type="ECO:0000313" key="2">
    <source>
        <dbReference type="EMBL" id="ABN59456.1"/>
    </source>
</evidence>
<evidence type="ECO:0000256" key="1">
    <source>
        <dbReference type="SAM" id="MobiDB-lite"/>
    </source>
</evidence>
<reference evidence="2" key="1">
    <citation type="journal article" date="2007" name="Proc. Natl. Acad. Sci. U.S.A.">
        <title>Spliced leader RNA trans-splicing in dinoflagellates.</title>
        <authorList>
            <person name="Zhang H."/>
            <person name="Hou Y."/>
            <person name="Miranda L."/>
            <person name="Campbell D.A."/>
            <person name="Sturm N.R."/>
            <person name="Gaasterland T."/>
            <person name="Lin S."/>
        </authorList>
    </citation>
    <scope>NUCLEOTIDE SEQUENCE</scope>
    <source>
        <strain evidence="2">NS3</strain>
    </source>
</reference>
<proteinExistence type="evidence at transcript level"/>
<feature type="region of interest" description="Disordered" evidence="1">
    <location>
        <begin position="83"/>
        <end position="143"/>
    </location>
</feature>